<proteinExistence type="predicted"/>
<organism evidence="3 4">
    <name type="scientific">Sorghum bicolor</name>
    <name type="common">Sorghum</name>
    <name type="synonym">Sorghum vulgare</name>
    <dbReference type="NCBI Taxonomy" id="4558"/>
    <lineage>
        <taxon>Eukaryota</taxon>
        <taxon>Viridiplantae</taxon>
        <taxon>Streptophyta</taxon>
        <taxon>Embryophyta</taxon>
        <taxon>Tracheophyta</taxon>
        <taxon>Spermatophyta</taxon>
        <taxon>Magnoliopsida</taxon>
        <taxon>Liliopsida</taxon>
        <taxon>Poales</taxon>
        <taxon>Poaceae</taxon>
        <taxon>PACMAD clade</taxon>
        <taxon>Panicoideae</taxon>
        <taxon>Andropogonodae</taxon>
        <taxon>Andropogoneae</taxon>
        <taxon>Sorghinae</taxon>
        <taxon>Sorghum</taxon>
    </lineage>
</organism>
<evidence type="ECO:0000256" key="2">
    <source>
        <dbReference type="SAM" id="SignalP"/>
    </source>
</evidence>
<keyword evidence="2" id="KW-0732">Signal</keyword>
<gene>
    <name evidence="3" type="ORF">BDA96_05G103100</name>
</gene>
<evidence type="ECO:0000256" key="1">
    <source>
        <dbReference type="SAM" id="MobiDB-lite"/>
    </source>
</evidence>
<accession>A0A921QYK9</accession>
<dbReference type="AlphaFoldDB" id="A0A921QYK9"/>
<feature type="region of interest" description="Disordered" evidence="1">
    <location>
        <begin position="49"/>
        <end position="76"/>
    </location>
</feature>
<feature type="compositionally biased region" description="Pro residues" evidence="1">
    <location>
        <begin position="57"/>
        <end position="73"/>
    </location>
</feature>
<evidence type="ECO:0000313" key="3">
    <source>
        <dbReference type="EMBL" id="KAG0529492.1"/>
    </source>
</evidence>
<dbReference type="Proteomes" id="UP000807115">
    <property type="component" value="Chromosome 5"/>
</dbReference>
<name>A0A921QYK9_SORBI</name>
<sequence length="112" mass="12005">MLAFSIVISFALLPTHRTFTTAENLATPAAAMAASAPIPLLSPSLSSPLPLLSPSRSPWPPQDLSPRPVPPVHASPTHHHHLHAAFCILSLPPLPSFDLPFQPAEVKIFWIG</sequence>
<comment type="caution">
    <text evidence="3">The sequence shown here is derived from an EMBL/GenBank/DDBJ whole genome shotgun (WGS) entry which is preliminary data.</text>
</comment>
<reference evidence="3" key="1">
    <citation type="journal article" date="2019" name="BMC Genomics">
        <title>A new reference genome for Sorghum bicolor reveals high levels of sequence similarity between sweet and grain genotypes: implications for the genetics of sugar metabolism.</title>
        <authorList>
            <person name="Cooper E.A."/>
            <person name="Brenton Z.W."/>
            <person name="Flinn B.S."/>
            <person name="Jenkins J."/>
            <person name="Shu S."/>
            <person name="Flowers D."/>
            <person name="Luo F."/>
            <person name="Wang Y."/>
            <person name="Xia P."/>
            <person name="Barry K."/>
            <person name="Daum C."/>
            <person name="Lipzen A."/>
            <person name="Yoshinaga Y."/>
            <person name="Schmutz J."/>
            <person name="Saski C."/>
            <person name="Vermerris W."/>
            <person name="Kresovich S."/>
        </authorList>
    </citation>
    <scope>NUCLEOTIDE SEQUENCE</scope>
</reference>
<feature type="signal peptide" evidence="2">
    <location>
        <begin position="1"/>
        <end position="22"/>
    </location>
</feature>
<reference evidence="3" key="2">
    <citation type="submission" date="2020-10" db="EMBL/GenBank/DDBJ databases">
        <authorList>
            <person name="Cooper E.A."/>
            <person name="Brenton Z.W."/>
            <person name="Flinn B.S."/>
            <person name="Jenkins J."/>
            <person name="Shu S."/>
            <person name="Flowers D."/>
            <person name="Luo F."/>
            <person name="Wang Y."/>
            <person name="Xia P."/>
            <person name="Barry K."/>
            <person name="Daum C."/>
            <person name="Lipzen A."/>
            <person name="Yoshinaga Y."/>
            <person name="Schmutz J."/>
            <person name="Saski C."/>
            <person name="Vermerris W."/>
            <person name="Kresovich S."/>
        </authorList>
    </citation>
    <scope>NUCLEOTIDE SEQUENCE</scope>
</reference>
<evidence type="ECO:0000313" key="4">
    <source>
        <dbReference type="Proteomes" id="UP000807115"/>
    </source>
</evidence>
<feature type="chain" id="PRO_5037044419" evidence="2">
    <location>
        <begin position="23"/>
        <end position="112"/>
    </location>
</feature>
<dbReference type="EMBL" id="CM027684">
    <property type="protein sequence ID" value="KAG0529492.1"/>
    <property type="molecule type" value="Genomic_DNA"/>
</dbReference>
<protein>
    <submittedName>
        <fullName evidence="3">Uncharacterized protein</fullName>
    </submittedName>
</protein>